<dbReference type="GO" id="GO:0090173">
    <property type="term" value="P:regulation of synaptonemal complex assembly"/>
    <property type="evidence" value="ECO:0007669"/>
    <property type="project" value="InterPro"/>
</dbReference>
<comment type="caution">
    <text evidence="3">The sequence shown here is derived from an EMBL/GenBank/DDBJ whole genome shotgun (WGS) entry which is preliminary data.</text>
</comment>
<dbReference type="Gene3D" id="1.25.40.10">
    <property type="entry name" value="Tetratricopeptide repeat domain"/>
    <property type="match status" value="1"/>
</dbReference>
<dbReference type="InterPro" id="IPR013940">
    <property type="entry name" value="Spo22/ZIP4/TEX11"/>
</dbReference>
<dbReference type="EMBL" id="WJXW01000003">
    <property type="protein sequence ID" value="KAF9738081.1"/>
    <property type="molecule type" value="Genomic_DNA"/>
</dbReference>
<dbReference type="PANTHER" id="PTHR40375:SF2">
    <property type="entry name" value="SPORULATION-SPECIFIC PROTEIN 22"/>
    <property type="match status" value="1"/>
</dbReference>
<dbReference type="AlphaFoldDB" id="A0A9P6GLY5"/>
<evidence type="ECO:0000313" key="4">
    <source>
        <dbReference type="Proteomes" id="UP000756921"/>
    </source>
</evidence>
<keyword evidence="1" id="KW-0469">Meiosis</keyword>
<dbReference type="InterPro" id="IPR039057">
    <property type="entry name" value="Spo22/ZIP4"/>
</dbReference>
<protein>
    <recommendedName>
        <fullName evidence="2">Protein ZIP4 homolog</fullName>
    </recommendedName>
</protein>
<evidence type="ECO:0000313" key="3">
    <source>
        <dbReference type="EMBL" id="KAF9738081.1"/>
    </source>
</evidence>
<gene>
    <name evidence="3" type="ORF">PMIN01_03364</name>
</gene>
<dbReference type="OrthoDB" id="65716at2759"/>
<dbReference type="GO" id="GO:0051321">
    <property type="term" value="P:meiotic cell cycle"/>
    <property type="evidence" value="ECO:0007669"/>
    <property type="project" value="UniProtKB-KW"/>
</dbReference>
<dbReference type="PANTHER" id="PTHR40375">
    <property type="entry name" value="SPORULATION-SPECIFIC PROTEIN 22"/>
    <property type="match status" value="1"/>
</dbReference>
<keyword evidence="4" id="KW-1185">Reference proteome</keyword>
<dbReference type="SUPFAM" id="SSF48452">
    <property type="entry name" value="TPR-like"/>
    <property type="match status" value="1"/>
</dbReference>
<evidence type="ECO:0000256" key="2">
    <source>
        <dbReference type="ARBA" id="ARBA00031845"/>
    </source>
</evidence>
<dbReference type="Pfam" id="PF08631">
    <property type="entry name" value="SPO22"/>
    <property type="match status" value="1"/>
</dbReference>
<accession>A0A9P6GLY5</accession>
<name>A0A9P6GLY5_9PLEO</name>
<dbReference type="InterPro" id="IPR011990">
    <property type="entry name" value="TPR-like_helical_dom_sf"/>
</dbReference>
<dbReference type="Proteomes" id="UP000756921">
    <property type="component" value="Unassembled WGS sequence"/>
</dbReference>
<proteinExistence type="predicted"/>
<evidence type="ECO:0000256" key="1">
    <source>
        <dbReference type="ARBA" id="ARBA00023254"/>
    </source>
</evidence>
<sequence>MAPSHPTARSEREKKVKSVCAFASTLAGRLDNSHDRKLAEDLQAQIRSLPLPATSALIAKQDELENFGTELWNISTRLRRDLSHKMTGESSRKNHEAGLLRVFSFLLLDSAGSQAVKGRERRNCIRLMKVALKAARWCIENKGVDNATKVLERAAEYQEILGEDGDGKDEAESGERLRIEYYALRTALAWRSDRLDTAEHMFMKCNQLSRCLTASLAESIADLLYEMGKDLLSKNDYEATTRWLERAYDILGEQSLEMLSAEAGELKLSIMQSIVQAHMMLKTPDARTKAWHMLQLLEADHEGKMSISLLRLELLYSEIKVDAEQVYLVVHRLIHFVVLNDRNFKTIMHHVHKLKDQSAATACKIVDELISTRLFREEKEAWIEKAVITRVWITCTSFVAEGTLNQLRDFFDEVLRNAKAPLSAQATHAAQTLLWKQVEFTSSRGQHEEAEAWCGICLHALFILAGEINKSKIARKMIMCALARHDYAAAREIFSKMSDPGLEDRMTRYLMYKVALQGNDPDLAAECLDSVYRQSSKDTSLLYACVIEAQQSGNKREGIAALEKLLEKYNDHAPAGVHLPALLRMTVRLLTSEMVKDGVFQKDVFDQICRTFDGASIHAKASRRRPSNPDREQFNNGEIEWLSKNSYNLAIKYCAEVPPTDLVRLLGACIEFIKILKDHHSPQDKVDDICLRLMFCHYLSVCAFTTLARAEDSMQDCIQYYLQVTKHGREFRVLGADLIDKLGGSSKADMIAKHLQVVKLELEASLKREQWDELESLFDECWKYGGPTHYDTLADLVLIMYSSMAKDNVDSKYQTKVLSALQKIINASGKGAGFDIVKMSRWIRCLFQLVLTHEETVSLKCLDHAIRIASTRKGIEYHVEHQQTCPHLPATPPPTSPHASLDLDAPMTDEHVKEPNHYPATELEWLATTAFNHAVDYYVQEKDDKCKLWAEKALTLAEWAEKGSGLRAALMEKYSGLTWGEGD</sequence>
<organism evidence="3 4">
    <name type="scientific">Paraphaeosphaeria minitans</name>
    <dbReference type="NCBI Taxonomy" id="565426"/>
    <lineage>
        <taxon>Eukaryota</taxon>
        <taxon>Fungi</taxon>
        <taxon>Dikarya</taxon>
        <taxon>Ascomycota</taxon>
        <taxon>Pezizomycotina</taxon>
        <taxon>Dothideomycetes</taxon>
        <taxon>Pleosporomycetidae</taxon>
        <taxon>Pleosporales</taxon>
        <taxon>Massarineae</taxon>
        <taxon>Didymosphaeriaceae</taxon>
        <taxon>Paraphaeosphaeria</taxon>
    </lineage>
</organism>
<reference evidence="3" key="1">
    <citation type="journal article" date="2020" name="Mol. Plant Microbe Interact.">
        <title>Genome Sequence of the Biocontrol Agent Coniothyrium minitans strain Conio (IMI 134523).</title>
        <authorList>
            <person name="Patel D."/>
            <person name="Shittu T.A."/>
            <person name="Baroncelli R."/>
            <person name="Muthumeenakshi S."/>
            <person name="Osborne T.H."/>
            <person name="Janganan T.K."/>
            <person name="Sreenivasaprasad S."/>
        </authorList>
    </citation>
    <scope>NUCLEOTIDE SEQUENCE</scope>
    <source>
        <strain evidence="3">Conio</strain>
    </source>
</reference>